<organism evidence="8 9">
    <name type="scientific">Williamsia phyllosphaerae</name>
    <dbReference type="NCBI Taxonomy" id="885042"/>
    <lineage>
        <taxon>Bacteria</taxon>
        <taxon>Bacillati</taxon>
        <taxon>Actinomycetota</taxon>
        <taxon>Actinomycetes</taxon>
        <taxon>Mycobacteriales</taxon>
        <taxon>Nocardiaceae</taxon>
        <taxon>Williamsia</taxon>
    </lineage>
</organism>
<evidence type="ECO:0000313" key="8">
    <source>
        <dbReference type="EMBL" id="GGF16336.1"/>
    </source>
</evidence>
<dbReference type="PANTHER" id="PTHR43133:SF50">
    <property type="entry name" value="ECF RNA POLYMERASE SIGMA FACTOR SIGM"/>
    <property type="match status" value="1"/>
</dbReference>
<dbReference type="InterPro" id="IPR039425">
    <property type="entry name" value="RNA_pol_sigma-70-like"/>
</dbReference>
<sequence length="202" mass="21867">MADAGDGDERTDEELLAAHVAGDPHAFALLVHRHQNQLWAVARRTSHTTDDAADALQDALFNAHRNAHRFRSDARVTSWLHRIVVNACLDRIRRNRMRQTVPLPEYDIAAIADPLDPTVSVDLRLSIGRALDALPSDQRAAVVAVDVEGYSVTDAAALLGVPTGTIKSRCSRGRAKLAVVLGHLREPDDHHPGGNPATPVGV</sequence>
<evidence type="ECO:0000256" key="2">
    <source>
        <dbReference type="ARBA" id="ARBA00023015"/>
    </source>
</evidence>
<evidence type="ECO:0000256" key="5">
    <source>
        <dbReference type="ARBA" id="ARBA00023163"/>
    </source>
</evidence>
<keyword evidence="5" id="KW-0804">Transcription</keyword>
<name>A0ABQ1UDM0_9NOCA</name>
<dbReference type="EMBL" id="BMCS01000001">
    <property type="protein sequence ID" value="GGF16336.1"/>
    <property type="molecule type" value="Genomic_DNA"/>
</dbReference>
<accession>A0ABQ1UDM0</accession>
<protein>
    <submittedName>
        <fullName evidence="8">Alternative RNA polymerase sigma factor SigM</fullName>
    </submittedName>
</protein>
<evidence type="ECO:0000256" key="4">
    <source>
        <dbReference type="ARBA" id="ARBA00023125"/>
    </source>
</evidence>
<dbReference type="Gene3D" id="1.10.1740.10">
    <property type="match status" value="1"/>
</dbReference>
<reference evidence="9" key="1">
    <citation type="journal article" date="2019" name="Int. J. Syst. Evol. Microbiol.">
        <title>The Global Catalogue of Microorganisms (GCM) 10K type strain sequencing project: providing services to taxonomists for standard genome sequencing and annotation.</title>
        <authorList>
            <consortium name="The Broad Institute Genomics Platform"/>
            <consortium name="The Broad Institute Genome Sequencing Center for Infectious Disease"/>
            <person name="Wu L."/>
            <person name="Ma J."/>
        </authorList>
    </citation>
    <scope>NUCLEOTIDE SEQUENCE [LARGE SCALE GENOMIC DNA]</scope>
    <source>
        <strain evidence="9">CCM 7855</strain>
    </source>
</reference>
<comment type="caution">
    <text evidence="8">The sequence shown here is derived from an EMBL/GenBank/DDBJ whole genome shotgun (WGS) entry which is preliminary data.</text>
</comment>
<dbReference type="Gene3D" id="1.10.10.10">
    <property type="entry name" value="Winged helix-like DNA-binding domain superfamily/Winged helix DNA-binding domain"/>
    <property type="match status" value="1"/>
</dbReference>
<keyword evidence="3" id="KW-0731">Sigma factor</keyword>
<proteinExistence type="inferred from homology"/>
<dbReference type="InterPro" id="IPR013325">
    <property type="entry name" value="RNA_pol_sigma_r2"/>
</dbReference>
<dbReference type="InterPro" id="IPR013324">
    <property type="entry name" value="RNA_pol_sigma_r3/r4-like"/>
</dbReference>
<dbReference type="NCBIfam" id="TIGR02937">
    <property type="entry name" value="sigma70-ECF"/>
    <property type="match status" value="1"/>
</dbReference>
<dbReference type="SUPFAM" id="SSF88946">
    <property type="entry name" value="Sigma2 domain of RNA polymerase sigma factors"/>
    <property type="match status" value="1"/>
</dbReference>
<comment type="similarity">
    <text evidence="1">Belongs to the sigma-70 factor family. ECF subfamily.</text>
</comment>
<feature type="domain" description="RNA polymerase sigma-70 region 2" evidence="6">
    <location>
        <begin position="30"/>
        <end position="96"/>
    </location>
</feature>
<gene>
    <name evidence="8" type="ORF">GCM10007298_10460</name>
</gene>
<dbReference type="InterPro" id="IPR014284">
    <property type="entry name" value="RNA_pol_sigma-70_dom"/>
</dbReference>
<evidence type="ECO:0000259" key="7">
    <source>
        <dbReference type="Pfam" id="PF08281"/>
    </source>
</evidence>
<feature type="domain" description="RNA polymerase sigma factor 70 region 4 type 2" evidence="7">
    <location>
        <begin position="125"/>
        <end position="177"/>
    </location>
</feature>
<keyword evidence="2" id="KW-0805">Transcription regulation</keyword>
<dbReference type="InterPro" id="IPR013249">
    <property type="entry name" value="RNA_pol_sigma70_r4_t2"/>
</dbReference>
<evidence type="ECO:0000259" key="6">
    <source>
        <dbReference type="Pfam" id="PF04542"/>
    </source>
</evidence>
<dbReference type="PANTHER" id="PTHR43133">
    <property type="entry name" value="RNA POLYMERASE ECF-TYPE SIGMA FACTO"/>
    <property type="match status" value="1"/>
</dbReference>
<dbReference type="RefSeq" id="WP_188487543.1">
    <property type="nucleotide sequence ID" value="NZ_BMCS01000001.1"/>
</dbReference>
<evidence type="ECO:0000256" key="3">
    <source>
        <dbReference type="ARBA" id="ARBA00023082"/>
    </source>
</evidence>
<evidence type="ECO:0000256" key="1">
    <source>
        <dbReference type="ARBA" id="ARBA00010641"/>
    </source>
</evidence>
<dbReference type="NCBIfam" id="NF007225">
    <property type="entry name" value="PRK09643.1"/>
    <property type="match status" value="1"/>
</dbReference>
<dbReference type="Pfam" id="PF08281">
    <property type="entry name" value="Sigma70_r4_2"/>
    <property type="match status" value="1"/>
</dbReference>
<dbReference type="Pfam" id="PF04542">
    <property type="entry name" value="Sigma70_r2"/>
    <property type="match status" value="1"/>
</dbReference>
<dbReference type="InterPro" id="IPR007627">
    <property type="entry name" value="RNA_pol_sigma70_r2"/>
</dbReference>
<dbReference type="CDD" id="cd06171">
    <property type="entry name" value="Sigma70_r4"/>
    <property type="match status" value="1"/>
</dbReference>
<dbReference type="InterPro" id="IPR036388">
    <property type="entry name" value="WH-like_DNA-bd_sf"/>
</dbReference>
<evidence type="ECO:0000313" key="9">
    <source>
        <dbReference type="Proteomes" id="UP000632454"/>
    </source>
</evidence>
<dbReference type="SUPFAM" id="SSF88659">
    <property type="entry name" value="Sigma3 and sigma4 domains of RNA polymerase sigma factors"/>
    <property type="match status" value="1"/>
</dbReference>
<dbReference type="Proteomes" id="UP000632454">
    <property type="component" value="Unassembled WGS sequence"/>
</dbReference>
<keyword evidence="4" id="KW-0238">DNA-binding</keyword>
<keyword evidence="9" id="KW-1185">Reference proteome</keyword>